<evidence type="ECO:0000259" key="4">
    <source>
        <dbReference type="PROSITE" id="PS50987"/>
    </source>
</evidence>
<evidence type="ECO:0000256" key="3">
    <source>
        <dbReference type="ARBA" id="ARBA00023163"/>
    </source>
</evidence>
<dbReference type="InterPro" id="IPR036390">
    <property type="entry name" value="WH_DNA-bd_sf"/>
</dbReference>
<dbReference type="EMBL" id="PFNG01000243">
    <property type="protein sequence ID" value="PIZ35381.1"/>
    <property type="molecule type" value="Genomic_DNA"/>
</dbReference>
<evidence type="ECO:0000256" key="1">
    <source>
        <dbReference type="ARBA" id="ARBA00023015"/>
    </source>
</evidence>
<accession>A0A2M7T5D6</accession>
<dbReference type="CDD" id="cd00090">
    <property type="entry name" value="HTH_ARSR"/>
    <property type="match status" value="1"/>
</dbReference>
<keyword evidence="2" id="KW-0238">DNA-binding</keyword>
<comment type="caution">
    <text evidence="5">The sequence shown here is derived from an EMBL/GenBank/DDBJ whole genome shotgun (WGS) entry which is preliminary data.</text>
</comment>
<proteinExistence type="predicted"/>
<protein>
    <submittedName>
        <fullName evidence="5">Transcriptional regulator</fullName>
    </submittedName>
</protein>
<dbReference type="PRINTS" id="PR00778">
    <property type="entry name" value="HTHARSR"/>
</dbReference>
<keyword evidence="1" id="KW-0805">Transcription regulation</keyword>
<evidence type="ECO:0000313" key="5">
    <source>
        <dbReference type="EMBL" id="PIZ35381.1"/>
    </source>
</evidence>
<dbReference type="GO" id="GO:0003700">
    <property type="term" value="F:DNA-binding transcription factor activity"/>
    <property type="evidence" value="ECO:0007669"/>
    <property type="project" value="InterPro"/>
</dbReference>
<dbReference type="InterPro" id="IPR001845">
    <property type="entry name" value="HTH_ArsR_DNA-bd_dom"/>
</dbReference>
<dbReference type="RefSeq" id="WP_286677518.1">
    <property type="nucleotide sequence ID" value="NZ_MNXI01000011.1"/>
</dbReference>
<dbReference type="InterPro" id="IPR051081">
    <property type="entry name" value="HTH_MetalResp_TranReg"/>
</dbReference>
<dbReference type="SMART" id="SM00418">
    <property type="entry name" value="HTH_ARSR"/>
    <property type="match status" value="1"/>
</dbReference>
<dbReference type="AlphaFoldDB" id="A0A2M7T5D6"/>
<keyword evidence="3" id="KW-0804">Transcription</keyword>
<sequence length="98" mass="11488">MTRRVLVQLFDALSDDTRLKIVIMLSKQDADASCQVLRKQFNLSQPAMSHHFKILKQCRVVTTKKYGRHVYYSLNRELLGTYLERFIQDIQNGGVRDE</sequence>
<reference evidence="6" key="1">
    <citation type="submission" date="2017-09" db="EMBL/GenBank/DDBJ databases">
        <title>Depth-based differentiation of microbial function through sediment-hosted aquifers and enrichment of novel symbionts in the deep terrestrial subsurface.</title>
        <authorList>
            <person name="Probst A.J."/>
            <person name="Ladd B."/>
            <person name="Jarett J.K."/>
            <person name="Geller-Mcgrath D.E."/>
            <person name="Sieber C.M.K."/>
            <person name="Emerson J.B."/>
            <person name="Anantharaman K."/>
            <person name="Thomas B.C."/>
            <person name="Malmstrom R."/>
            <person name="Stieglmeier M."/>
            <person name="Klingl A."/>
            <person name="Woyke T."/>
            <person name="Ryan C.M."/>
            <person name="Banfield J.F."/>
        </authorList>
    </citation>
    <scope>NUCLEOTIDE SEQUENCE [LARGE SCALE GENOMIC DNA]</scope>
</reference>
<organism evidence="5 6">
    <name type="scientific">Candidatus Aquicultor secundus</name>
    <dbReference type="NCBI Taxonomy" id="1973895"/>
    <lineage>
        <taxon>Bacteria</taxon>
        <taxon>Bacillati</taxon>
        <taxon>Actinomycetota</taxon>
        <taxon>Candidatus Aquicultoria</taxon>
        <taxon>Candidatus Aquicultorales</taxon>
        <taxon>Candidatus Aquicultoraceae</taxon>
        <taxon>Candidatus Aquicultor</taxon>
    </lineage>
</organism>
<dbReference type="SUPFAM" id="SSF46785">
    <property type="entry name" value="Winged helix' DNA-binding domain"/>
    <property type="match status" value="1"/>
</dbReference>
<dbReference type="GO" id="GO:0003677">
    <property type="term" value="F:DNA binding"/>
    <property type="evidence" value="ECO:0007669"/>
    <property type="project" value="UniProtKB-KW"/>
</dbReference>
<dbReference type="PROSITE" id="PS50987">
    <property type="entry name" value="HTH_ARSR_2"/>
    <property type="match status" value="1"/>
</dbReference>
<dbReference type="NCBIfam" id="NF033788">
    <property type="entry name" value="HTH_metalloreg"/>
    <property type="match status" value="1"/>
</dbReference>
<dbReference type="Proteomes" id="UP000230956">
    <property type="component" value="Unassembled WGS sequence"/>
</dbReference>
<dbReference type="Pfam" id="PF01022">
    <property type="entry name" value="HTH_5"/>
    <property type="match status" value="1"/>
</dbReference>
<dbReference type="PANTHER" id="PTHR33154">
    <property type="entry name" value="TRANSCRIPTIONAL REGULATOR, ARSR FAMILY"/>
    <property type="match status" value="1"/>
</dbReference>
<evidence type="ECO:0000256" key="2">
    <source>
        <dbReference type="ARBA" id="ARBA00023125"/>
    </source>
</evidence>
<dbReference type="PANTHER" id="PTHR33154:SF25">
    <property type="entry name" value="LMO0101 PROTEIN"/>
    <property type="match status" value="1"/>
</dbReference>
<dbReference type="InterPro" id="IPR036388">
    <property type="entry name" value="WH-like_DNA-bd_sf"/>
</dbReference>
<gene>
    <name evidence="5" type="ORF">COY37_10480</name>
</gene>
<name>A0A2M7T5D6_9ACTN</name>
<feature type="domain" description="HTH arsR-type" evidence="4">
    <location>
        <begin position="1"/>
        <end position="94"/>
    </location>
</feature>
<evidence type="ECO:0000313" key="6">
    <source>
        <dbReference type="Proteomes" id="UP000230956"/>
    </source>
</evidence>
<dbReference type="Gene3D" id="1.10.10.10">
    <property type="entry name" value="Winged helix-like DNA-binding domain superfamily/Winged helix DNA-binding domain"/>
    <property type="match status" value="1"/>
</dbReference>
<dbReference type="InterPro" id="IPR011991">
    <property type="entry name" value="ArsR-like_HTH"/>
</dbReference>